<sequence>MGFASKIANGMNRPADGNTNKPGGGGVYGGAPPTGYTGGPPSSLQPGGAPGGYQPQQIPQQQQGQQYQAYSGSPAPAGGPVS</sequence>
<dbReference type="GeneID" id="37144479"/>
<dbReference type="EMBL" id="KZ821706">
    <property type="protein sequence ID" value="PYH80866.1"/>
    <property type="molecule type" value="Genomic_DNA"/>
</dbReference>
<protein>
    <submittedName>
        <fullName evidence="2">Uncharacterized protein</fullName>
    </submittedName>
</protein>
<dbReference type="AlphaFoldDB" id="A0A319C4T3"/>
<accession>A0A319C4T3</accession>
<dbReference type="VEuPathDB" id="FungiDB:BO82DRAFT_99848"/>
<proteinExistence type="predicted"/>
<dbReference type="RefSeq" id="XP_025491066.1">
    <property type="nucleotide sequence ID" value="XM_025641737.1"/>
</dbReference>
<feature type="region of interest" description="Disordered" evidence="1">
    <location>
        <begin position="1"/>
        <end position="82"/>
    </location>
</feature>
<keyword evidence="3" id="KW-1185">Reference proteome</keyword>
<evidence type="ECO:0000313" key="2">
    <source>
        <dbReference type="EMBL" id="PYH80866.1"/>
    </source>
</evidence>
<evidence type="ECO:0000313" key="3">
    <source>
        <dbReference type="Proteomes" id="UP000248340"/>
    </source>
</evidence>
<organism evidence="2 3">
    <name type="scientific">Aspergillus uvarum CBS 121591</name>
    <dbReference type="NCBI Taxonomy" id="1448315"/>
    <lineage>
        <taxon>Eukaryota</taxon>
        <taxon>Fungi</taxon>
        <taxon>Dikarya</taxon>
        <taxon>Ascomycota</taxon>
        <taxon>Pezizomycotina</taxon>
        <taxon>Eurotiomycetes</taxon>
        <taxon>Eurotiomycetidae</taxon>
        <taxon>Eurotiales</taxon>
        <taxon>Aspergillaceae</taxon>
        <taxon>Aspergillus</taxon>
        <taxon>Aspergillus subgen. Circumdati</taxon>
    </lineage>
</organism>
<gene>
    <name evidence="2" type="ORF">BO82DRAFT_99848</name>
</gene>
<name>A0A319C4T3_9EURO</name>
<reference evidence="2 3" key="1">
    <citation type="submission" date="2016-12" db="EMBL/GenBank/DDBJ databases">
        <title>The genomes of Aspergillus section Nigri reveals drivers in fungal speciation.</title>
        <authorList>
            <consortium name="DOE Joint Genome Institute"/>
            <person name="Vesth T.C."/>
            <person name="Nybo J."/>
            <person name="Theobald S."/>
            <person name="Brandl J."/>
            <person name="Frisvad J.C."/>
            <person name="Nielsen K.F."/>
            <person name="Lyhne E.K."/>
            <person name="Kogle M.E."/>
            <person name="Kuo A."/>
            <person name="Riley R."/>
            <person name="Clum A."/>
            <person name="Nolan M."/>
            <person name="Lipzen A."/>
            <person name="Salamov A."/>
            <person name="Henrissat B."/>
            <person name="Wiebenga A."/>
            <person name="De Vries R.P."/>
            <person name="Grigoriev I.V."/>
            <person name="Mortensen U.H."/>
            <person name="Andersen M.R."/>
            <person name="Baker S.E."/>
        </authorList>
    </citation>
    <scope>NUCLEOTIDE SEQUENCE [LARGE SCALE GENOMIC DNA]</scope>
    <source>
        <strain evidence="2 3">CBS 121591</strain>
    </source>
</reference>
<feature type="compositionally biased region" description="Low complexity" evidence="1">
    <location>
        <begin position="30"/>
        <end position="74"/>
    </location>
</feature>
<dbReference type="Proteomes" id="UP000248340">
    <property type="component" value="Unassembled WGS sequence"/>
</dbReference>
<evidence type="ECO:0000256" key="1">
    <source>
        <dbReference type="SAM" id="MobiDB-lite"/>
    </source>
</evidence>